<organism evidence="3 4">
    <name type="scientific">Desulfatibacillum alkenivorans DSM 16219</name>
    <dbReference type="NCBI Taxonomy" id="1121393"/>
    <lineage>
        <taxon>Bacteria</taxon>
        <taxon>Pseudomonadati</taxon>
        <taxon>Thermodesulfobacteriota</taxon>
        <taxon>Desulfobacteria</taxon>
        <taxon>Desulfobacterales</taxon>
        <taxon>Desulfatibacillaceae</taxon>
        <taxon>Desulfatibacillum</taxon>
    </lineage>
</organism>
<sequence length="245" mass="27561">MKVRIFALMFILGICLVFVANAGQGFYFDPYGNQVSEKDYYDIVRIIREQRRVSREEAEAARLEREKAMARARCEKWAAEKAAKQAEDADQDAQQGADDEAAVVKMEQTLAGLDLNEKKKVRSYSDIDFPSVKKAEEKPHAAHEQQDGGDALRDFPFNRQDPQDAGAEDSLPPGSLLNLTDCYTLEELEAKARRVWTQGMGDDEAPEEVLVGKQWRAVIPCGAGEYKIGRVLPKINLNPKGFEEY</sequence>
<feature type="compositionally biased region" description="Basic and acidic residues" evidence="2">
    <location>
        <begin position="131"/>
        <end position="153"/>
    </location>
</feature>
<dbReference type="EMBL" id="FQZU01000020">
    <property type="protein sequence ID" value="SHK20971.1"/>
    <property type="molecule type" value="Genomic_DNA"/>
</dbReference>
<name>A0A1M6QL48_9BACT</name>
<protein>
    <submittedName>
        <fullName evidence="3">Uncharacterized protein</fullName>
    </submittedName>
</protein>
<keyword evidence="4" id="KW-1185">Reference proteome</keyword>
<feature type="coiled-coil region" evidence="1">
    <location>
        <begin position="46"/>
        <end position="89"/>
    </location>
</feature>
<dbReference type="OrthoDB" id="9924745at2"/>
<dbReference type="AlphaFoldDB" id="A0A1M6QL48"/>
<evidence type="ECO:0000256" key="2">
    <source>
        <dbReference type="SAM" id="MobiDB-lite"/>
    </source>
</evidence>
<accession>A0A1M6QL48</accession>
<proteinExistence type="predicted"/>
<evidence type="ECO:0000313" key="4">
    <source>
        <dbReference type="Proteomes" id="UP000183994"/>
    </source>
</evidence>
<reference evidence="4" key="1">
    <citation type="submission" date="2016-11" db="EMBL/GenBank/DDBJ databases">
        <authorList>
            <person name="Varghese N."/>
            <person name="Submissions S."/>
        </authorList>
    </citation>
    <scope>NUCLEOTIDE SEQUENCE [LARGE SCALE GENOMIC DNA]</scope>
    <source>
        <strain evidence="4">DSM 16219</strain>
    </source>
</reference>
<evidence type="ECO:0000313" key="3">
    <source>
        <dbReference type="EMBL" id="SHK20971.1"/>
    </source>
</evidence>
<keyword evidence="1" id="KW-0175">Coiled coil</keyword>
<dbReference type="RefSeq" id="WP_073477145.1">
    <property type="nucleotide sequence ID" value="NZ_FQZU01000020.1"/>
</dbReference>
<evidence type="ECO:0000256" key="1">
    <source>
        <dbReference type="SAM" id="Coils"/>
    </source>
</evidence>
<feature type="region of interest" description="Disordered" evidence="2">
    <location>
        <begin position="131"/>
        <end position="173"/>
    </location>
</feature>
<dbReference type="Proteomes" id="UP000183994">
    <property type="component" value="Unassembled WGS sequence"/>
</dbReference>
<gene>
    <name evidence="3" type="ORF">SAMN02745216_03067</name>
</gene>
<dbReference type="STRING" id="1121393.SAMN02745216_03067"/>